<evidence type="ECO:0000313" key="5">
    <source>
        <dbReference type="Proteomes" id="UP000800041"/>
    </source>
</evidence>
<feature type="compositionally biased region" description="Polar residues" evidence="1">
    <location>
        <begin position="414"/>
        <end position="435"/>
    </location>
</feature>
<feature type="domain" description="C2H2-type" evidence="3">
    <location>
        <begin position="450"/>
        <end position="474"/>
    </location>
</feature>
<feature type="domain" description="C2H2-type" evidence="3">
    <location>
        <begin position="482"/>
        <end position="504"/>
    </location>
</feature>
<evidence type="ECO:0000256" key="2">
    <source>
        <dbReference type="SAM" id="SignalP"/>
    </source>
</evidence>
<dbReference type="SMART" id="SM00355">
    <property type="entry name" value="ZnF_C2H2"/>
    <property type="match status" value="3"/>
</dbReference>
<sequence length="574" mass="64988">MPNRSFERFSLFLTTLLSLSIIIKAQTPPDPVLYEGLAYGDPEGLLSPYCQTCCSFEPCEHRASPHDAIQVERQDVVPPQWHPEIAAFESAFVDPRTPPLYNRNIYGQNEDFFDEVRRRLAAEIDPNFQIDVIANNTRDAYFPLQHVSPDHFNAFNAFWDDTHSPPQSHSEALDLQNLDLDVAPIKPESLHSGPVDGSAAGHGTSSLTPLPIFHPDIHEFACRDFIHRQDSPITLRGSPSHINDLLQRVNRNEHYNRQPTAADSSMCALFALEISLRDAPQPEHDPYDPSSPSYNHLYDILQRLALNNQFLLNGNLDDESILNVLHLYGRRTGMYQLGIVCATQDPGVYTCNVWTLNRNAPIADPYIIWVFNDNGELLYPGNGFMSHWSGIALDLEEQRIPFEVAPKKDIPTKAKTQTIGKLKSQAQKQNRTQTPYDPPKQRQKAAKGGFRCLADGCKMVKDTQGELTAHEKSHKSQGERHFKCPNCEYRANDGKDVRRHMPVHDDKDSTTRIMIQCLEPSCQSEFPGPRKDNMHRHVRTSHVAFAYSLGLLPITKKKKKNGKGKEMGEIQQQD</sequence>
<proteinExistence type="predicted"/>
<reference evidence="4" key="1">
    <citation type="journal article" date="2020" name="Stud. Mycol.">
        <title>101 Dothideomycetes genomes: a test case for predicting lifestyles and emergence of pathogens.</title>
        <authorList>
            <person name="Haridas S."/>
            <person name="Albert R."/>
            <person name="Binder M."/>
            <person name="Bloem J."/>
            <person name="Labutti K."/>
            <person name="Salamov A."/>
            <person name="Andreopoulos B."/>
            <person name="Baker S."/>
            <person name="Barry K."/>
            <person name="Bills G."/>
            <person name="Bluhm B."/>
            <person name="Cannon C."/>
            <person name="Castanera R."/>
            <person name="Culley D."/>
            <person name="Daum C."/>
            <person name="Ezra D."/>
            <person name="Gonzalez J."/>
            <person name="Henrissat B."/>
            <person name="Kuo A."/>
            <person name="Liang C."/>
            <person name="Lipzen A."/>
            <person name="Lutzoni F."/>
            <person name="Magnuson J."/>
            <person name="Mondo S."/>
            <person name="Nolan M."/>
            <person name="Ohm R."/>
            <person name="Pangilinan J."/>
            <person name="Park H.-J."/>
            <person name="Ramirez L."/>
            <person name="Alfaro M."/>
            <person name="Sun H."/>
            <person name="Tritt A."/>
            <person name="Yoshinaga Y."/>
            <person name="Zwiers L.-H."/>
            <person name="Turgeon B."/>
            <person name="Goodwin S."/>
            <person name="Spatafora J."/>
            <person name="Crous P."/>
            <person name="Grigoriev I."/>
        </authorList>
    </citation>
    <scope>NUCLEOTIDE SEQUENCE</scope>
    <source>
        <strain evidence="4">CBS 113979</strain>
    </source>
</reference>
<feature type="domain" description="C2H2-type" evidence="3">
    <location>
        <begin position="515"/>
        <end position="542"/>
    </location>
</feature>
<evidence type="ECO:0000259" key="3">
    <source>
        <dbReference type="SMART" id="SM00355"/>
    </source>
</evidence>
<feature type="signal peptide" evidence="2">
    <location>
        <begin position="1"/>
        <end position="25"/>
    </location>
</feature>
<gene>
    <name evidence="4" type="ORF">K402DRAFT_397298</name>
</gene>
<keyword evidence="5" id="KW-1185">Reference proteome</keyword>
<feature type="chain" id="PRO_5026313408" description="C2H2-type domain-containing protein" evidence="2">
    <location>
        <begin position="26"/>
        <end position="574"/>
    </location>
</feature>
<organism evidence="4 5">
    <name type="scientific">Aulographum hederae CBS 113979</name>
    <dbReference type="NCBI Taxonomy" id="1176131"/>
    <lineage>
        <taxon>Eukaryota</taxon>
        <taxon>Fungi</taxon>
        <taxon>Dikarya</taxon>
        <taxon>Ascomycota</taxon>
        <taxon>Pezizomycotina</taxon>
        <taxon>Dothideomycetes</taxon>
        <taxon>Pleosporomycetidae</taxon>
        <taxon>Aulographales</taxon>
        <taxon>Aulographaceae</taxon>
    </lineage>
</organism>
<dbReference type="AlphaFoldDB" id="A0A6G1GPB1"/>
<dbReference type="Proteomes" id="UP000800041">
    <property type="component" value="Unassembled WGS sequence"/>
</dbReference>
<name>A0A6G1GPB1_9PEZI</name>
<dbReference type="Gene3D" id="3.30.160.60">
    <property type="entry name" value="Classic Zinc Finger"/>
    <property type="match status" value="1"/>
</dbReference>
<keyword evidence="2" id="KW-0732">Signal</keyword>
<evidence type="ECO:0000313" key="4">
    <source>
        <dbReference type="EMBL" id="KAF1982775.1"/>
    </source>
</evidence>
<dbReference type="OrthoDB" id="8922241at2759"/>
<feature type="region of interest" description="Disordered" evidence="1">
    <location>
        <begin position="414"/>
        <end position="447"/>
    </location>
</feature>
<dbReference type="EMBL" id="ML977181">
    <property type="protein sequence ID" value="KAF1982775.1"/>
    <property type="molecule type" value="Genomic_DNA"/>
</dbReference>
<evidence type="ECO:0000256" key="1">
    <source>
        <dbReference type="SAM" id="MobiDB-lite"/>
    </source>
</evidence>
<protein>
    <recommendedName>
        <fullName evidence="3">C2H2-type domain-containing protein</fullName>
    </recommendedName>
</protein>
<accession>A0A6G1GPB1</accession>
<dbReference type="InterPro" id="IPR013087">
    <property type="entry name" value="Znf_C2H2_type"/>
</dbReference>